<sequence>MEKDYQKILQLLAKKRKEKGVTQYDISQKLGLTESGYFKIEKGTTRLDIMRFIVILNFLDVSPKDFFQELEETLALDIYKNNL</sequence>
<dbReference type="InterPro" id="IPR010982">
    <property type="entry name" value="Lambda_DNA-bd_dom_sf"/>
</dbReference>
<dbReference type="SMART" id="SM00530">
    <property type="entry name" value="HTH_XRE"/>
    <property type="match status" value="1"/>
</dbReference>
<organism evidence="2 3">
    <name type="scientific">Polaribacter marinivivus</name>
    <dbReference type="NCBI Taxonomy" id="1524260"/>
    <lineage>
        <taxon>Bacteria</taxon>
        <taxon>Pseudomonadati</taxon>
        <taxon>Bacteroidota</taxon>
        <taxon>Flavobacteriia</taxon>
        <taxon>Flavobacteriales</taxon>
        <taxon>Flavobacteriaceae</taxon>
    </lineage>
</organism>
<dbReference type="SUPFAM" id="SSF47413">
    <property type="entry name" value="lambda repressor-like DNA-binding domains"/>
    <property type="match status" value="1"/>
</dbReference>
<dbReference type="InterPro" id="IPR001387">
    <property type="entry name" value="Cro/C1-type_HTH"/>
</dbReference>
<gene>
    <name evidence="2" type="ORF">ACFOWD_05175</name>
</gene>
<reference evidence="3" key="1">
    <citation type="journal article" date="2019" name="Int. J. Syst. Evol. Microbiol.">
        <title>The Global Catalogue of Microorganisms (GCM) 10K type strain sequencing project: providing services to taxonomists for standard genome sequencing and annotation.</title>
        <authorList>
            <consortium name="The Broad Institute Genomics Platform"/>
            <consortium name="The Broad Institute Genome Sequencing Center for Infectious Disease"/>
            <person name="Wu L."/>
            <person name="Ma J."/>
        </authorList>
    </citation>
    <scope>NUCLEOTIDE SEQUENCE [LARGE SCALE GENOMIC DNA]</scope>
    <source>
        <strain evidence="3">CECT 8655</strain>
    </source>
</reference>
<evidence type="ECO:0000313" key="2">
    <source>
        <dbReference type="EMBL" id="MFC4268290.1"/>
    </source>
</evidence>
<protein>
    <submittedName>
        <fullName evidence="2">Helix-turn-helix domain-containing protein</fullName>
    </submittedName>
</protein>
<name>A0ABV8R7B6_9FLAO</name>
<evidence type="ECO:0000313" key="3">
    <source>
        <dbReference type="Proteomes" id="UP001595826"/>
    </source>
</evidence>
<dbReference type="RefSeq" id="WP_377408681.1">
    <property type="nucleotide sequence ID" value="NZ_JBHSCY010000001.1"/>
</dbReference>
<dbReference type="CDD" id="cd00093">
    <property type="entry name" value="HTH_XRE"/>
    <property type="match status" value="1"/>
</dbReference>
<comment type="caution">
    <text evidence="2">The sequence shown here is derived from an EMBL/GenBank/DDBJ whole genome shotgun (WGS) entry which is preliminary data.</text>
</comment>
<dbReference type="EMBL" id="JBHSCY010000001">
    <property type="protein sequence ID" value="MFC4268290.1"/>
    <property type="molecule type" value="Genomic_DNA"/>
</dbReference>
<dbReference type="PROSITE" id="PS50943">
    <property type="entry name" value="HTH_CROC1"/>
    <property type="match status" value="1"/>
</dbReference>
<keyword evidence="3" id="KW-1185">Reference proteome</keyword>
<accession>A0ABV8R7B6</accession>
<dbReference type="Proteomes" id="UP001595826">
    <property type="component" value="Unassembled WGS sequence"/>
</dbReference>
<feature type="domain" description="HTH cro/C1-type" evidence="1">
    <location>
        <begin position="12"/>
        <end position="66"/>
    </location>
</feature>
<dbReference type="Gene3D" id="1.10.260.40">
    <property type="entry name" value="lambda repressor-like DNA-binding domains"/>
    <property type="match status" value="1"/>
</dbReference>
<evidence type="ECO:0000259" key="1">
    <source>
        <dbReference type="PROSITE" id="PS50943"/>
    </source>
</evidence>
<dbReference type="Pfam" id="PF01381">
    <property type="entry name" value="HTH_3"/>
    <property type="match status" value="1"/>
</dbReference>
<proteinExistence type="predicted"/>